<reference evidence="1 2" key="1">
    <citation type="submission" date="2020-02" db="EMBL/GenBank/DDBJ databases">
        <title>Rhodobacter translucens sp. nov., a novel bacterium isolated from activated sludge.</title>
        <authorList>
            <person name="Liu J."/>
        </authorList>
    </citation>
    <scope>NUCLEOTIDE SEQUENCE [LARGE SCALE GENOMIC DNA]</scope>
    <source>
        <strain evidence="1 2">HX-7-19</strain>
    </source>
</reference>
<evidence type="ECO:0000313" key="1">
    <source>
        <dbReference type="EMBL" id="NGQ92270.1"/>
    </source>
</evidence>
<dbReference type="RefSeq" id="WP_165051761.1">
    <property type="nucleotide sequence ID" value="NZ_JAALFE010000016.1"/>
</dbReference>
<dbReference type="AlphaFoldDB" id="A0A6M1TVV0"/>
<name>A0A6M1TVV0_9RHOB</name>
<dbReference type="Proteomes" id="UP000474758">
    <property type="component" value="Unassembled WGS sequence"/>
</dbReference>
<protein>
    <submittedName>
        <fullName evidence="1">Uncharacterized protein</fullName>
    </submittedName>
</protein>
<evidence type="ECO:0000313" key="2">
    <source>
        <dbReference type="Proteomes" id="UP000474758"/>
    </source>
</evidence>
<sequence>MPHWPQTIPPDLRRRLENIMGYRQFGPQDLWGEIREWLELHGIEVPAALPEDERR</sequence>
<accession>A0A6M1TVV0</accession>
<keyword evidence="2" id="KW-1185">Reference proteome</keyword>
<organism evidence="1 2">
    <name type="scientific">Paragemmobacter kunshanensis</name>
    <dbReference type="NCBI Taxonomy" id="2583234"/>
    <lineage>
        <taxon>Bacteria</taxon>
        <taxon>Pseudomonadati</taxon>
        <taxon>Pseudomonadota</taxon>
        <taxon>Alphaproteobacteria</taxon>
        <taxon>Rhodobacterales</taxon>
        <taxon>Paracoccaceae</taxon>
        <taxon>Paragemmobacter</taxon>
    </lineage>
</organism>
<dbReference type="EMBL" id="JAALFE010000016">
    <property type="protein sequence ID" value="NGQ92270.1"/>
    <property type="molecule type" value="Genomic_DNA"/>
</dbReference>
<comment type="caution">
    <text evidence="1">The sequence shown here is derived from an EMBL/GenBank/DDBJ whole genome shotgun (WGS) entry which is preliminary data.</text>
</comment>
<gene>
    <name evidence="1" type="ORF">G5V65_15340</name>
</gene>
<proteinExistence type="predicted"/>